<gene>
    <name evidence="7" type="ORF">HNR71_007219</name>
    <name evidence="8" type="ORF">HPO96_28670</name>
</gene>
<feature type="transmembrane region" description="Helical" evidence="5">
    <location>
        <begin position="294"/>
        <end position="320"/>
    </location>
</feature>
<evidence type="ECO:0000256" key="2">
    <source>
        <dbReference type="ARBA" id="ARBA00022692"/>
    </source>
</evidence>
<dbReference type="GO" id="GO:0005886">
    <property type="term" value="C:plasma membrane"/>
    <property type="evidence" value="ECO:0007669"/>
    <property type="project" value="UniProtKB-SubCell"/>
</dbReference>
<proteinExistence type="predicted"/>
<evidence type="ECO:0000313" key="10">
    <source>
        <dbReference type="Proteomes" id="UP000553957"/>
    </source>
</evidence>
<feature type="transmembrane region" description="Helical" evidence="5">
    <location>
        <begin position="358"/>
        <end position="381"/>
    </location>
</feature>
<evidence type="ECO:0000313" key="7">
    <source>
        <dbReference type="EMBL" id="MBB6571582.1"/>
    </source>
</evidence>
<dbReference type="CDD" id="cd17504">
    <property type="entry name" value="MFS_MMR_MDR_like"/>
    <property type="match status" value="1"/>
</dbReference>
<dbReference type="GO" id="GO:0022857">
    <property type="term" value="F:transmembrane transporter activity"/>
    <property type="evidence" value="ECO:0007669"/>
    <property type="project" value="InterPro"/>
</dbReference>
<keyword evidence="3 5" id="KW-1133">Transmembrane helix</keyword>
<feature type="transmembrane region" description="Helical" evidence="5">
    <location>
        <begin position="433"/>
        <end position="454"/>
    </location>
</feature>
<sequence>MPGNSTRRTLAVMATVVAAFSMLQSLVSPALPVIQRDLHTDPGTVTWVFTALLLSVSVSTPLLGRIGDMYGKDRTLVIGLVALALGCLLAAVAPNIGVLIAARVIQGIGGVVFPLAFGIIRDEFPAERVPATVGVVSAIIAAGGGLGIVLAGPIVETLGWRWLFWIPLGVVSASILLVRRYIPASPSRHPGRIDWLAAVLLSSWLIALLLPLSSGRSWGWTSGLTIGLFAAAAVLAAAWVTVELRSKNPLIDMRVMRLPAVWTTNLVALLFGAAMFAVYAFVPQFMQIPTVAGFGFGSSVSEAGVLMLPMLVTMAITGSLSGHLAPYFPVKLQVIIGSALSLVASLTFAGLHNHPWQVAISTAVFGIGLGLAYASMTSLIVQNVPREHTGAATGMNANIRTIGGSIGTALSSSIITGHLQPTGLPAESGFTDTFLLLSAFSAAAVLLALAIPAARRTPALVS</sequence>
<comment type="caution">
    <text evidence="8">The sequence shown here is derived from an EMBL/GenBank/DDBJ whole genome shotgun (WGS) entry which is preliminary data.</text>
</comment>
<feature type="transmembrane region" description="Helical" evidence="5">
    <location>
        <begin position="260"/>
        <end position="282"/>
    </location>
</feature>
<feature type="transmembrane region" description="Helical" evidence="5">
    <location>
        <begin position="132"/>
        <end position="154"/>
    </location>
</feature>
<dbReference type="EMBL" id="JABJRC010000008">
    <property type="protein sequence ID" value="NOL44228.1"/>
    <property type="molecule type" value="Genomic_DNA"/>
</dbReference>
<evidence type="ECO:0000256" key="1">
    <source>
        <dbReference type="ARBA" id="ARBA00004651"/>
    </source>
</evidence>
<keyword evidence="9" id="KW-1185">Reference proteome</keyword>
<feature type="transmembrane region" description="Helical" evidence="5">
    <location>
        <begin position="332"/>
        <end position="352"/>
    </location>
</feature>
<reference evidence="8 9" key="1">
    <citation type="submission" date="2020-05" db="EMBL/GenBank/DDBJ databases">
        <title>Genome sequence of Kribbella sandramycini ATCC 39419.</title>
        <authorList>
            <person name="Maclea K.S."/>
            <person name="Fair J.L."/>
        </authorList>
    </citation>
    <scope>NUCLEOTIDE SEQUENCE [LARGE SCALE GENOMIC DNA]</scope>
    <source>
        <strain evidence="8 9">ATCC 39419</strain>
    </source>
</reference>
<dbReference type="Proteomes" id="UP000553957">
    <property type="component" value="Unassembled WGS sequence"/>
</dbReference>
<dbReference type="InterPro" id="IPR036259">
    <property type="entry name" value="MFS_trans_sf"/>
</dbReference>
<evidence type="ECO:0000259" key="6">
    <source>
        <dbReference type="PROSITE" id="PS50850"/>
    </source>
</evidence>
<keyword evidence="2 5" id="KW-0812">Transmembrane</keyword>
<dbReference type="Gene3D" id="1.20.1720.10">
    <property type="entry name" value="Multidrug resistance protein D"/>
    <property type="match status" value="1"/>
</dbReference>
<feature type="transmembrane region" description="Helical" evidence="5">
    <location>
        <begin position="76"/>
        <end position="94"/>
    </location>
</feature>
<feature type="domain" description="Major facilitator superfamily (MFS) profile" evidence="6">
    <location>
        <begin position="9"/>
        <end position="456"/>
    </location>
</feature>
<protein>
    <submittedName>
        <fullName evidence="7">EmrB/QacA subfamily drug resistance transporter</fullName>
    </submittedName>
    <submittedName>
        <fullName evidence="8">MFS transporter</fullName>
    </submittedName>
</protein>
<accession>A0A7Y4L4I1</accession>
<dbReference type="EMBL" id="JACHKF010000001">
    <property type="protein sequence ID" value="MBB6571582.1"/>
    <property type="molecule type" value="Genomic_DNA"/>
</dbReference>
<dbReference type="InterPro" id="IPR011701">
    <property type="entry name" value="MFS"/>
</dbReference>
<name>A0A7Y4L4I1_9ACTN</name>
<feature type="transmembrane region" description="Helical" evidence="5">
    <location>
        <begin position="402"/>
        <end position="421"/>
    </location>
</feature>
<feature type="transmembrane region" description="Helical" evidence="5">
    <location>
        <begin position="45"/>
        <end position="64"/>
    </location>
</feature>
<feature type="transmembrane region" description="Helical" evidence="5">
    <location>
        <begin position="218"/>
        <end position="240"/>
    </location>
</feature>
<reference evidence="7 10" key="2">
    <citation type="submission" date="2020-08" db="EMBL/GenBank/DDBJ databases">
        <title>Sequencing the genomes of 1000 actinobacteria strains.</title>
        <authorList>
            <person name="Klenk H.-P."/>
        </authorList>
    </citation>
    <scope>NUCLEOTIDE SEQUENCE [LARGE SCALE GENOMIC DNA]</scope>
    <source>
        <strain evidence="7 10">DSM 15626</strain>
    </source>
</reference>
<evidence type="ECO:0000256" key="3">
    <source>
        <dbReference type="ARBA" id="ARBA00022989"/>
    </source>
</evidence>
<dbReference type="SUPFAM" id="SSF103473">
    <property type="entry name" value="MFS general substrate transporter"/>
    <property type="match status" value="1"/>
</dbReference>
<dbReference type="RefSeq" id="WP_171677479.1">
    <property type="nucleotide sequence ID" value="NZ_BAAAGT010000016.1"/>
</dbReference>
<dbReference type="Pfam" id="PF07690">
    <property type="entry name" value="MFS_1"/>
    <property type="match status" value="1"/>
</dbReference>
<evidence type="ECO:0000313" key="8">
    <source>
        <dbReference type="EMBL" id="NOL44228.1"/>
    </source>
</evidence>
<dbReference type="AlphaFoldDB" id="A0A7Y4L4I1"/>
<feature type="transmembrane region" description="Helical" evidence="5">
    <location>
        <begin position="193"/>
        <end position="212"/>
    </location>
</feature>
<evidence type="ECO:0000256" key="5">
    <source>
        <dbReference type="SAM" id="Phobius"/>
    </source>
</evidence>
<comment type="subcellular location">
    <subcellularLocation>
        <location evidence="1">Cell membrane</location>
        <topology evidence="1">Multi-pass membrane protein</topology>
    </subcellularLocation>
</comment>
<dbReference type="Gene3D" id="1.20.1250.20">
    <property type="entry name" value="MFS general substrate transporter like domains"/>
    <property type="match status" value="1"/>
</dbReference>
<evidence type="ECO:0000313" key="9">
    <source>
        <dbReference type="Proteomes" id="UP000534306"/>
    </source>
</evidence>
<dbReference type="PANTHER" id="PTHR23501:SF197">
    <property type="entry name" value="COMD"/>
    <property type="match status" value="1"/>
</dbReference>
<dbReference type="PANTHER" id="PTHR23501">
    <property type="entry name" value="MAJOR FACILITATOR SUPERFAMILY"/>
    <property type="match status" value="1"/>
</dbReference>
<dbReference type="PROSITE" id="PS50850">
    <property type="entry name" value="MFS"/>
    <property type="match status" value="1"/>
</dbReference>
<feature type="transmembrane region" description="Helical" evidence="5">
    <location>
        <begin position="160"/>
        <end position="181"/>
    </location>
</feature>
<feature type="transmembrane region" description="Helical" evidence="5">
    <location>
        <begin position="100"/>
        <end position="120"/>
    </location>
</feature>
<dbReference type="Proteomes" id="UP000534306">
    <property type="component" value="Unassembled WGS sequence"/>
</dbReference>
<evidence type="ECO:0000256" key="4">
    <source>
        <dbReference type="ARBA" id="ARBA00023136"/>
    </source>
</evidence>
<organism evidence="8 9">
    <name type="scientific">Kribbella sandramycini</name>
    <dbReference type="NCBI Taxonomy" id="60450"/>
    <lineage>
        <taxon>Bacteria</taxon>
        <taxon>Bacillati</taxon>
        <taxon>Actinomycetota</taxon>
        <taxon>Actinomycetes</taxon>
        <taxon>Propionibacteriales</taxon>
        <taxon>Kribbellaceae</taxon>
        <taxon>Kribbella</taxon>
    </lineage>
</organism>
<keyword evidence="4 5" id="KW-0472">Membrane</keyword>
<dbReference type="InterPro" id="IPR020846">
    <property type="entry name" value="MFS_dom"/>
</dbReference>